<dbReference type="STRING" id="139825.A0A401GWB8"/>
<dbReference type="InParanoid" id="A0A401GWB8"/>
<keyword evidence="2" id="KW-1133">Transmembrane helix</keyword>
<comment type="caution">
    <text evidence="3">The sequence shown here is derived from an EMBL/GenBank/DDBJ whole genome shotgun (WGS) entry which is preliminary data.</text>
</comment>
<gene>
    <name evidence="3" type="ORF">SCP_0903380</name>
</gene>
<dbReference type="GeneID" id="38783376"/>
<evidence type="ECO:0000256" key="1">
    <source>
        <dbReference type="SAM" id="MobiDB-lite"/>
    </source>
</evidence>
<feature type="transmembrane region" description="Helical" evidence="2">
    <location>
        <begin position="173"/>
        <end position="194"/>
    </location>
</feature>
<feature type="region of interest" description="Disordered" evidence="1">
    <location>
        <begin position="1"/>
        <end position="29"/>
    </location>
</feature>
<dbReference type="AlphaFoldDB" id="A0A401GWB8"/>
<dbReference type="OrthoDB" id="2788977at2759"/>
<dbReference type="EMBL" id="BFAD01000009">
    <property type="protein sequence ID" value="GBE86459.1"/>
    <property type="molecule type" value="Genomic_DNA"/>
</dbReference>
<evidence type="ECO:0000313" key="4">
    <source>
        <dbReference type="Proteomes" id="UP000287166"/>
    </source>
</evidence>
<sequence length="213" mass="24069">MLSDPGYADGTTSETMGRTEGDGSSELPIWEPGSLDAALATVSRRALQYEHQIQDLEAKLTLDLSNFRAIENLLQEVFAGLQQTQRRADIALSSTVPHISHSLDEDLMALHELDSQLPVILQQVRHIKRVYDHGRAKAHDLINALEWMNTPISLRLRTIIFTPNAPVSTRWKALVRTAFAIVFLVCIWIAWITLRGAVRAHRQRLVWGERLMS</sequence>
<evidence type="ECO:0000313" key="3">
    <source>
        <dbReference type="EMBL" id="GBE86459.1"/>
    </source>
</evidence>
<keyword evidence="2" id="KW-0472">Membrane</keyword>
<name>A0A401GWB8_9APHY</name>
<accession>A0A401GWB8</accession>
<keyword evidence="2" id="KW-0812">Transmembrane</keyword>
<reference evidence="3 4" key="1">
    <citation type="journal article" date="2018" name="Sci. Rep.">
        <title>Genome sequence of the cauliflower mushroom Sparassis crispa (Hanabiratake) and its association with beneficial usage.</title>
        <authorList>
            <person name="Kiyama R."/>
            <person name="Furutani Y."/>
            <person name="Kawaguchi K."/>
            <person name="Nakanishi T."/>
        </authorList>
    </citation>
    <scope>NUCLEOTIDE SEQUENCE [LARGE SCALE GENOMIC DNA]</scope>
</reference>
<organism evidence="3 4">
    <name type="scientific">Sparassis crispa</name>
    <dbReference type="NCBI Taxonomy" id="139825"/>
    <lineage>
        <taxon>Eukaryota</taxon>
        <taxon>Fungi</taxon>
        <taxon>Dikarya</taxon>
        <taxon>Basidiomycota</taxon>
        <taxon>Agaricomycotina</taxon>
        <taxon>Agaricomycetes</taxon>
        <taxon>Polyporales</taxon>
        <taxon>Sparassidaceae</taxon>
        <taxon>Sparassis</taxon>
    </lineage>
</organism>
<dbReference type="Proteomes" id="UP000287166">
    <property type="component" value="Unassembled WGS sequence"/>
</dbReference>
<proteinExistence type="predicted"/>
<dbReference type="RefSeq" id="XP_027617372.1">
    <property type="nucleotide sequence ID" value="XM_027761571.1"/>
</dbReference>
<evidence type="ECO:0000256" key="2">
    <source>
        <dbReference type="SAM" id="Phobius"/>
    </source>
</evidence>
<protein>
    <submittedName>
        <fullName evidence="3">Uncharacterized protein</fullName>
    </submittedName>
</protein>
<keyword evidence="4" id="KW-1185">Reference proteome</keyword>